<dbReference type="InterPro" id="IPR036271">
    <property type="entry name" value="Tet_transcr_reg_TetR-rel_C_sf"/>
</dbReference>
<name>A0ABW1H4D3_9ACTN</name>
<comment type="caution">
    <text evidence="6">The sequence shown here is derived from an EMBL/GenBank/DDBJ whole genome shotgun (WGS) entry which is preliminary data.</text>
</comment>
<reference evidence="7" key="1">
    <citation type="journal article" date="2019" name="Int. J. Syst. Evol. Microbiol.">
        <title>The Global Catalogue of Microorganisms (GCM) 10K type strain sequencing project: providing services to taxonomists for standard genome sequencing and annotation.</title>
        <authorList>
            <consortium name="The Broad Institute Genomics Platform"/>
            <consortium name="The Broad Institute Genome Sequencing Center for Infectious Disease"/>
            <person name="Wu L."/>
            <person name="Ma J."/>
        </authorList>
    </citation>
    <scope>NUCLEOTIDE SEQUENCE [LARGE SCALE GENOMIC DNA]</scope>
    <source>
        <strain evidence="7">CGMCC 4.7144</strain>
    </source>
</reference>
<proteinExistence type="predicted"/>
<evidence type="ECO:0000259" key="5">
    <source>
        <dbReference type="PROSITE" id="PS50977"/>
    </source>
</evidence>
<evidence type="ECO:0000256" key="2">
    <source>
        <dbReference type="ARBA" id="ARBA00023125"/>
    </source>
</evidence>
<accession>A0ABW1H4D3</accession>
<evidence type="ECO:0000313" key="6">
    <source>
        <dbReference type="EMBL" id="MFC5924544.1"/>
    </source>
</evidence>
<dbReference type="PRINTS" id="PR00455">
    <property type="entry name" value="HTHTETR"/>
</dbReference>
<feature type="domain" description="HTH tetR-type" evidence="5">
    <location>
        <begin position="10"/>
        <end position="70"/>
    </location>
</feature>
<dbReference type="PANTHER" id="PTHR47506:SF6">
    <property type="entry name" value="HTH-TYPE TRANSCRIPTIONAL REPRESSOR NEMR"/>
    <property type="match status" value="1"/>
</dbReference>
<protein>
    <submittedName>
        <fullName evidence="6">TetR/AcrR family transcriptional regulator</fullName>
    </submittedName>
</protein>
<sequence>MARPRSAASAGTRQRLSEAGLELFHTRGYNGTSVQDIVTAAGAPKGSFYNHFPSKEALALDSLARYCAAVHLETLGSPVGGTPLERITAHVRHLVVLAGERGDRGCLLGNLATEIPAHNEVLRQAVAKAFAGWISALAATIEEARAAGQLPPAEPAEDLASFIINSYLGAAARTKVTGSTEPMQQFVTATLNRTLT</sequence>
<dbReference type="Pfam" id="PF16925">
    <property type="entry name" value="TetR_C_13"/>
    <property type="match status" value="1"/>
</dbReference>
<dbReference type="InterPro" id="IPR001647">
    <property type="entry name" value="HTH_TetR"/>
</dbReference>
<gene>
    <name evidence="6" type="ORF">ACFQGL_14440</name>
</gene>
<dbReference type="Pfam" id="PF00440">
    <property type="entry name" value="TetR_N"/>
    <property type="match status" value="1"/>
</dbReference>
<organism evidence="6 7">
    <name type="scientific">Micromonospora vulcania</name>
    <dbReference type="NCBI Taxonomy" id="1441873"/>
    <lineage>
        <taxon>Bacteria</taxon>
        <taxon>Bacillati</taxon>
        <taxon>Actinomycetota</taxon>
        <taxon>Actinomycetes</taxon>
        <taxon>Micromonosporales</taxon>
        <taxon>Micromonosporaceae</taxon>
        <taxon>Micromonospora</taxon>
    </lineage>
</organism>
<dbReference type="InterPro" id="IPR011075">
    <property type="entry name" value="TetR_C"/>
</dbReference>
<dbReference type="SUPFAM" id="SSF48498">
    <property type="entry name" value="Tetracyclin repressor-like, C-terminal domain"/>
    <property type="match status" value="1"/>
</dbReference>
<keyword evidence="3" id="KW-0804">Transcription</keyword>
<evidence type="ECO:0000313" key="7">
    <source>
        <dbReference type="Proteomes" id="UP001596226"/>
    </source>
</evidence>
<keyword evidence="2 4" id="KW-0238">DNA-binding</keyword>
<keyword evidence="7" id="KW-1185">Reference proteome</keyword>
<dbReference type="PANTHER" id="PTHR47506">
    <property type="entry name" value="TRANSCRIPTIONAL REGULATORY PROTEIN"/>
    <property type="match status" value="1"/>
</dbReference>
<dbReference type="Gene3D" id="1.10.357.10">
    <property type="entry name" value="Tetracycline Repressor, domain 2"/>
    <property type="match status" value="1"/>
</dbReference>
<dbReference type="SUPFAM" id="SSF46689">
    <property type="entry name" value="Homeodomain-like"/>
    <property type="match status" value="1"/>
</dbReference>
<dbReference type="PROSITE" id="PS50977">
    <property type="entry name" value="HTH_TETR_2"/>
    <property type="match status" value="1"/>
</dbReference>
<dbReference type="InterPro" id="IPR009057">
    <property type="entry name" value="Homeodomain-like_sf"/>
</dbReference>
<dbReference type="EMBL" id="JBHSQS010000007">
    <property type="protein sequence ID" value="MFC5924544.1"/>
    <property type="molecule type" value="Genomic_DNA"/>
</dbReference>
<feature type="DNA-binding region" description="H-T-H motif" evidence="4">
    <location>
        <begin position="33"/>
        <end position="52"/>
    </location>
</feature>
<evidence type="ECO:0000256" key="4">
    <source>
        <dbReference type="PROSITE-ProRule" id="PRU00335"/>
    </source>
</evidence>
<evidence type="ECO:0000256" key="1">
    <source>
        <dbReference type="ARBA" id="ARBA00023015"/>
    </source>
</evidence>
<keyword evidence="1" id="KW-0805">Transcription regulation</keyword>
<dbReference type="Proteomes" id="UP001596226">
    <property type="component" value="Unassembled WGS sequence"/>
</dbReference>
<dbReference type="RefSeq" id="WP_377511380.1">
    <property type="nucleotide sequence ID" value="NZ_JBHSQS010000007.1"/>
</dbReference>
<evidence type="ECO:0000256" key="3">
    <source>
        <dbReference type="ARBA" id="ARBA00023163"/>
    </source>
</evidence>